<dbReference type="InterPro" id="IPR001138">
    <property type="entry name" value="Zn2Cys6_DnaBD"/>
</dbReference>
<dbReference type="Proteomes" id="UP001251528">
    <property type="component" value="Unassembled WGS sequence"/>
</dbReference>
<evidence type="ECO:0000256" key="1">
    <source>
        <dbReference type="ARBA" id="ARBA00023242"/>
    </source>
</evidence>
<dbReference type="GO" id="GO:0000981">
    <property type="term" value="F:DNA-binding transcription factor activity, RNA polymerase II-specific"/>
    <property type="evidence" value="ECO:0007669"/>
    <property type="project" value="InterPro"/>
</dbReference>
<dbReference type="InterPro" id="IPR036864">
    <property type="entry name" value="Zn2-C6_fun-type_DNA-bd_sf"/>
</dbReference>
<evidence type="ECO:0000313" key="3">
    <source>
        <dbReference type="EMBL" id="KAK2594824.1"/>
    </source>
</evidence>
<evidence type="ECO:0000259" key="2">
    <source>
        <dbReference type="PROSITE" id="PS50048"/>
    </source>
</evidence>
<dbReference type="Pfam" id="PF00172">
    <property type="entry name" value="Zn_clus"/>
    <property type="match status" value="1"/>
</dbReference>
<dbReference type="PROSITE" id="PS50048">
    <property type="entry name" value="ZN2_CY6_FUNGAL_2"/>
    <property type="match status" value="1"/>
</dbReference>
<dbReference type="SUPFAM" id="SSF57701">
    <property type="entry name" value="Zn2/Cys6 DNA-binding domain"/>
    <property type="match status" value="1"/>
</dbReference>
<gene>
    <name evidence="3" type="ORF">QQS21_007452</name>
</gene>
<dbReference type="GO" id="GO:0008270">
    <property type="term" value="F:zinc ion binding"/>
    <property type="evidence" value="ECO:0007669"/>
    <property type="project" value="InterPro"/>
</dbReference>
<dbReference type="PROSITE" id="PS00463">
    <property type="entry name" value="ZN2_CY6_FUNGAL_1"/>
    <property type="match status" value="1"/>
</dbReference>
<evidence type="ECO:0000313" key="4">
    <source>
        <dbReference type="Proteomes" id="UP001251528"/>
    </source>
</evidence>
<keyword evidence="1" id="KW-0539">Nucleus</keyword>
<keyword evidence="4" id="KW-1185">Reference proteome</keyword>
<dbReference type="AlphaFoldDB" id="A0AAJ0FWZ8"/>
<sequence length="368" mass="40678">MFCTLKAANVVGEPYAFEPTPPPFAKKREGKINKAACTNCRTSKLRCSGDPACCRRCSNKSLECQYPSPARSISQRQDQQTQMPTITDATVGDGLAQIESPCGTSYSDGLLDSNHDFAILDLPTPGAVLSPTDDSTNEFISQDLDALPQGPRYTTTNSNYMFELGLSNVDGMAFQSPVSLATPKTLNASGQPLCSCLQQAISVNEAVEMIMWGQKALSSDVYDILQQQKAALAKCEDLIDCQTCCFRSSYIMFMFSMCRRLLETLSQVYLGLSENDDGDKAANTDSGVDQKKRKRSVESRRSYGISIRERRLDDDDESLVLKSLVTIRIKMLQHIISRLDEVVSQYNWPVHKGVCQELQSSLSAKSFK</sequence>
<dbReference type="Gene3D" id="4.10.240.10">
    <property type="entry name" value="Zn(2)-C6 fungal-type DNA-binding domain"/>
    <property type="match status" value="1"/>
</dbReference>
<dbReference type="EMBL" id="JASWJB010000154">
    <property type="protein sequence ID" value="KAK2594824.1"/>
    <property type="molecule type" value="Genomic_DNA"/>
</dbReference>
<feature type="domain" description="Zn(2)-C6 fungal-type" evidence="2">
    <location>
        <begin position="36"/>
        <end position="66"/>
    </location>
</feature>
<dbReference type="CDD" id="cd00067">
    <property type="entry name" value="GAL4"/>
    <property type="match status" value="1"/>
</dbReference>
<accession>A0AAJ0FWZ8</accession>
<name>A0AAJ0FWZ8_9HYPO</name>
<protein>
    <recommendedName>
        <fullName evidence="2">Zn(2)-C6 fungal-type domain-containing protein</fullName>
    </recommendedName>
</protein>
<reference evidence="3" key="1">
    <citation type="submission" date="2023-06" db="EMBL/GenBank/DDBJ databases">
        <title>Conoideocrella luteorostrata (Hypocreales: Clavicipitaceae), a potential biocontrol fungus for elongate hemlock scale in United States Christmas tree production areas.</title>
        <authorList>
            <person name="Barrett H."/>
            <person name="Lovett B."/>
            <person name="Macias A.M."/>
            <person name="Stajich J.E."/>
            <person name="Kasson M.T."/>
        </authorList>
    </citation>
    <scope>NUCLEOTIDE SEQUENCE</scope>
    <source>
        <strain evidence="3">ARSEF 14590</strain>
    </source>
</reference>
<proteinExistence type="predicted"/>
<comment type="caution">
    <text evidence="3">The sequence shown here is derived from an EMBL/GenBank/DDBJ whole genome shotgun (WGS) entry which is preliminary data.</text>
</comment>
<organism evidence="3 4">
    <name type="scientific">Conoideocrella luteorostrata</name>
    <dbReference type="NCBI Taxonomy" id="1105319"/>
    <lineage>
        <taxon>Eukaryota</taxon>
        <taxon>Fungi</taxon>
        <taxon>Dikarya</taxon>
        <taxon>Ascomycota</taxon>
        <taxon>Pezizomycotina</taxon>
        <taxon>Sordariomycetes</taxon>
        <taxon>Hypocreomycetidae</taxon>
        <taxon>Hypocreales</taxon>
        <taxon>Clavicipitaceae</taxon>
        <taxon>Conoideocrella</taxon>
    </lineage>
</organism>